<dbReference type="PRINTS" id="PR00344">
    <property type="entry name" value="BCTRLSENSOR"/>
</dbReference>
<dbReference type="SUPFAM" id="SSF47384">
    <property type="entry name" value="Homodimeric domain of signal transducing histidine kinase"/>
    <property type="match status" value="1"/>
</dbReference>
<dbReference type="InterPro" id="IPR005467">
    <property type="entry name" value="His_kinase_dom"/>
</dbReference>
<dbReference type="Proteomes" id="UP001501126">
    <property type="component" value="Unassembled WGS sequence"/>
</dbReference>
<dbReference type="InterPro" id="IPR003594">
    <property type="entry name" value="HATPase_dom"/>
</dbReference>
<dbReference type="SMART" id="SM00388">
    <property type="entry name" value="HisKA"/>
    <property type="match status" value="1"/>
</dbReference>
<feature type="domain" description="Histidine kinase" evidence="8">
    <location>
        <begin position="86"/>
        <end position="295"/>
    </location>
</feature>
<comment type="caution">
    <text evidence="9">The sequence shown here is derived from an EMBL/GenBank/DDBJ whole genome shotgun (WGS) entry which is preliminary data.</text>
</comment>
<dbReference type="InterPro" id="IPR036890">
    <property type="entry name" value="HATPase_C_sf"/>
</dbReference>
<dbReference type="InterPro" id="IPR050351">
    <property type="entry name" value="BphY/WalK/GraS-like"/>
</dbReference>
<keyword evidence="5" id="KW-0418">Kinase</keyword>
<keyword evidence="3" id="KW-0597">Phosphoprotein</keyword>
<dbReference type="InterPro" id="IPR004358">
    <property type="entry name" value="Sig_transdc_His_kin-like_C"/>
</dbReference>
<keyword evidence="6" id="KW-0902">Two-component regulatory system</keyword>
<dbReference type="InterPro" id="IPR036097">
    <property type="entry name" value="HisK_dim/P_sf"/>
</dbReference>
<sequence length="295" mass="33605">MRRQTSVIFYALTAYVLLQFGWWGFHLIDLTQELNNDPEHLSKRALMILGEGTVFFIIVFFGLWKIQSSIKKELELSAKQQNFVLSITHELKTPIAAVKLYLQTLGKRSLQEEKRDEILRKALLENNRLEHMIENVLTVARIENQAFRFHPEPVTISETIEEVISSVCAFDTCKVSIDCPKDLVYKTDKFALHTILSNLTENALKYAGKDCEITIHCNRSEGRLHLNFSDNGPGVPEEKLKSIFQRFLRLENEETRNSKGAGLGLYIVNQFVLGQGGTISVKNKKTSGLLFSISL</sequence>
<evidence type="ECO:0000313" key="9">
    <source>
        <dbReference type="EMBL" id="GAA0876753.1"/>
    </source>
</evidence>
<dbReference type="PANTHER" id="PTHR45453">
    <property type="entry name" value="PHOSPHATE REGULON SENSOR PROTEIN PHOR"/>
    <property type="match status" value="1"/>
</dbReference>
<evidence type="ECO:0000256" key="6">
    <source>
        <dbReference type="ARBA" id="ARBA00023012"/>
    </source>
</evidence>
<evidence type="ECO:0000256" key="5">
    <source>
        <dbReference type="ARBA" id="ARBA00022777"/>
    </source>
</evidence>
<keyword evidence="7" id="KW-0472">Membrane</keyword>
<keyword evidence="4" id="KW-0808">Transferase</keyword>
<evidence type="ECO:0000313" key="10">
    <source>
        <dbReference type="Proteomes" id="UP001501126"/>
    </source>
</evidence>
<dbReference type="EMBL" id="BAAAFH010000022">
    <property type="protein sequence ID" value="GAA0876753.1"/>
    <property type="molecule type" value="Genomic_DNA"/>
</dbReference>
<evidence type="ECO:0000259" key="8">
    <source>
        <dbReference type="PROSITE" id="PS50109"/>
    </source>
</evidence>
<evidence type="ECO:0000256" key="2">
    <source>
        <dbReference type="ARBA" id="ARBA00012438"/>
    </source>
</evidence>
<keyword evidence="7" id="KW-1133">Transmembrane helix</keyword>
<accession>A0ABN1MTX7</accession>
<keyword evidence="10" id="KW-1185">Reference proteome</keyword>
<protein>
    <recommendedName>
        <fullName evidence="2">histidine kinase</fullName>
        <ecNumber evidence="2">2.7.13.3</ecNumber>
    </recommendedName>
</protein>
<name>A0ABN1MTX7_9FLAO</name>
<dbReference type="EC" id="2.7.13.3" evidence="2"/>
<dbReference type="SUPFAM" id="SSF55874">
    <property type="entry name" value="ATPase domain of HSP90 chaperone/DNA topoisomerase II/histidine kinase"/>
    <property type="match status" value="1"/>
</dbReference>
<feature type="transmembrane region" description="Helical" evidence="7">
    <location>
        <begin position="45"/>
        <end position="64"/>
    </location>
</feature>
<dbReference type="Gene3D" id="3.30.565.10">
    <property type="entry name" value="Histidine kinase-like ATPase, C-terminal domain"/>
    <property type="match status" value="1"/>
</dbReference>
<dbReference type="PANTHER" id="PTHR45453:SF1">
    <property type="entry name" value="PHOSPHATE REGULON SENSOR PROTEIN PHOR"/>
    <property type="match status" value="1"/>
</dbReference>
<dbReference type="CDD" id="cd00082">
    <property type="entry name" value="HisKA"/>
    <property type="match status" value="1"/>
</dbReference>
<evidence type="ECO:0000256" key="4">
    <source>
        <dbReference type="ARBA" id="ARBA00022679"/>
    </source>
</evidence>
<evidence type="ECO:0000256" key="1">
    <source>
        <dbReference type="ARBA" id="ARBA00000085"/>
    </source>
</evidence>
<dbReference type="SMART" id="SM00387">
    <property type="entry name" value="HATPase_c"/>
    <property type="match status" value="1"/>
</dbReference>
<keyword evidence="7" id="KW-0812">Transmembrane</keyword>
<comment type="catalytic activity">
    <reaction evidence="1">
        <text>ATP + protein L-histidine = ADP + protein N-phospho-L-histidine.</text>
        <dbReference type="EC" id="2.7.13.3"/>
    </reaction>
</comment>
<organism evidence="9 10">
    <name type="scientific">Wandonia haliotis</name>
    <dbReference type="NCBI Taxonomy" id="574963"/>
    <lineage>
        <taxon>Bacteria</taxon>
        <taxon>Pseudomonadati</taxon>
        <taxon>Bacteroidota</taxon>
        <taxon>Flavobacteriia</taxon>
        <taxon>Flavobacteriales</taxon>
        <taxon>Crocinitomicaceae</taxon>
        <taxon>Wandonia</taxon>
    </lineage>
</organism>
<dbReference type="RefSeq" id="WP_343790244.1">
    <property type="nucleotide sequence ID" value="NZ_BAAAFH010000022.1"/>
</dbReference>
<evidence type="ECO:0000256" key="3">
    <source>
        <dbReference type="ARBA" id="ARBA00022553"/>
    </source>
</evidence>
<evidence type="ECO:0000256" key="7">
    <source>
        <dbReference type="SAM" id="Phobius"/>
    </source>
</evidence>
<dbReference type="Pfam" id="PF00512">
    <property type="entry name" value="HisKA"/>
    <property type="match status" value="1"/>
</dbReference>
<dbReference type="Pfam" id="PF02518">
    <property type="entry name" value="HATPase_c"/>
    <property type="match status" value="1"/>
</dbReference>
<dbReference type="InterPro" id="IPR003661">
    <property type="entry name" value="HisK_dim/P_dom"/>
</dbReference>
<dbReference type="Gene3D" id="1.10.287.130">
    <property type="match status" value="1"/>
</dbReference>
<feature type="transmembrane region" description="Helical" evidence="7">
    <location>
        <begin position="7"/>
        <end position="25"/>
    </location>
</feature>
<proteinExistence type="predicted"/>
<dbReference type="PROSITE" id="PS50109">
    <property type="entry name" value="HIS_KIN"/>
    <property type="match status" value="1"/>
</dbReference>
<gene>
    <name evidence="9" type="ORF">GCM10009118_31630</name>
</gene>
<dbReference type="CDD" id="cd00075">
    <property type="entry name" value="HATPase"/>
    <property type="match status" value="1"/>
</dbReference>
<reference evidence="9 10" key="1">
    <citation type="journal article" date="2019" name="Int. J. Syst. Evol. Microbiol.">
        <title>The Global Catalogue of Microorganisms (GCM) 10K type strain sequencing project: providing services to taxonomists for standard genome sequencing and annotation.</title>
        <authorList>
            <consortium name="The Broad Institute Genomics Platform"/>
            <consortium name="The Broad Institute Genome Sequencing Center for Infectious Disease"/>
            <person name="Wu L."/>
            <person name="Ma J."/>
        </authorList>
    </citation>
    <scope>NUCLEOTIDE SEQUENCE [LARGE SCALE GENOMIC DNA]</scope>
    <source>
        <strain evidence="9 10">JCM 16083</strain>
    </source>
</reference>